<proteinExistence type="predicted"/>
<evidence type="ECO:0000256" key="1">
    <source>
        <dbReference type="SAM" id="MobiDB-lite"/>
    </source>
</evidence>
<evidence type="ECO:0000313" key="2">
    <source>
        <dbReference type="EnsemblMetazoa" id="PPA34712.1"/>
    </source>
</evidence>
<sequence length="111" mass="11966">MKFVLVFIIAVVQAEYFILEMDKPDINKASLVPRALTDIITCRDKCERDESCRGVNIDLKSIEACKVVTEAAAIESNARTMRGRFVEAPACESSTAGPDEASAAAASKNPA</sequence>
<dbReference type="Proteomes" id="UP000005239">
    <property type="component" value="Unassembled WGS sequence"/>
</dbReference>
<accession>A0A2A6C6M0</accession>
<accession>A0A8R1UKR8</accession>
<dbReference type="AlphaFoldDB" id="A0A2A6C6M0"/>
<evidence type="ECO:0000313" key="3">
    <source>
        <dbReference type="Proteomes" id="UP000005239"/>
    </source>
</evidence>
<feature type="region of interest" description="Disordered" evidence="1">
    <location>
        <begin position="90"/>
        <end position="111"/>
    </location>
</feature>
<feature type="compositionally biased region" description="Low complexity" evidence="1">
    <location>
        <begin position="101"/>
        <end position="111"/>
    </location>
</feature>
<protein>
    <submittedName>
        <fullName evidence="2">Uncharacterized protein</fullName>
    </submittedName>
</protein>
<name>A0A2A6C6M0_PRIPA</name>
<gene>
    <name evidence="2" type="primary">WBGene00273081</name>
</gene>
<dbReference type="EnsemblMetazoa" id="PPA34712.1">
    <property type="protein sequence ID" value="PPA34712.1"/>
    <property type="gene ID" value="WBGene00273081"/>
</dbReference>
<reference evidence="3" key="1">
    <citation type="journal article" date="2008" name="Nat. Genet.">
        <title>The Pristionchus pacificus genome provides a unique perspective on nematode lifestyle and parasitism.</title>
        <authorList>
            <person name="Dieterich C."/>
            <person name="Clifton S.W."/>
            <person name="Schuster L.N."/>
            <person name="Chinwalla A."/>
            <person name="Delehaunty K."/>
            <person name="Dinkelacker I."/>
            <person name="Fulton L."/>
            <person name="Fulton R."/>
            <person name="Godfrey J."/>
            <person name="Minx P."/>
            <person name="Mitreva M."/>
            <person name="Roeseler W."/>
            <person name="Tian H."/>
            <person name="Witte H."/>
            <person name="Yang S.P."/>
            <person name="Wilson R.K."/>
            <person name="Sommer R.J."/>
        </authorList>
    </citation>
    <scope>NUCLEOTIDE SEQUENCE [LARGE SCALE GENOMIC DNA]</scope>
    <source>
        <strain evidence="3">PS312</strain>
    </source>
</reference>
<organism evidence="2 3">
    <name type="scientific">Pristionchus pacificus</name>
    <name type="common">Parasitic nematode worm</name>
    <dbReference type="NCBI Taxonomy" id="54126"/>
    <lineage>
        <taxon>Eukaryota</taxon>
        <taxon>Metazoa</taxon>
        <taxon>Ecdysozoa</taxon>
        <taxon>Nematoda</taxon>
        <taxon>Chromadorea</taxon>
        <taxon>Rhabditida</taxon>
        <taxon>Rhabditina</taxon>
        <taxon>Diplogasteromorpha</taxon>
        <taxon>Diplogasteroidea</taxon>
        <taxon>Neodiplogasteridae</taxon>
        <taxon>Pristionchus</taxon>
    </lineage>
</organism>
<reference evidence="2" key="2">
    <citation type="submission" date="2022-06" db="UniProtKB">
        <authorList>
            <consortium name="EnsemblMetazoa"/>
        </authorList>
    </citation>
    <scope>IDENTIFICATION</scope>
    <source>
        <strain evidence="2">PS312</strain>
    </source>
</reference>
<keyword evidence="3" id="KW-1185">Reference proteome</keyword>